<gene>
    <name evidence="1" type="ORF">KFK09_023073</name>
</gene>
<sequence>MLGIIFQLHMSEEMRRRSKWQCNPMGFILPGCHNSNHTPLALSKDEKMGKGVDELLSKLLRKADLLSEALQIAAFTA</sequence>
<evidence type="ECO:0000313" key="1">
    <source>
        <dbReference type="EMBL" id="KAI0496749.1"/>
    </source>
</evidence>
<comment type="caution">
    <text evidence="1">The sequence shown here is derived from an EMBL/GenBank/DDBJ whole genome shotgun (WGS) entry which is preliminary data.</text>
</comment>
<keyword evidence="2" id="KW-1185">Reference proteome</keyword>
<proteinExistence type="predicted"/>
<accession>A0A8T3AK09</accession>
<dbReference type="Proteomes" id="UP000829196">
    <property type="component" value="Unassembled WGS sequence"/>
</dbReference>
<dbReference type="AlphaFoldDB" id="A0A8T3AK09"/>
<dbReference type="SMR" id="A0A8T3AK09"/>
<protein>
    <submittedName>
        <fullName evidence="1">Uncharacterized protein</fullName>
    </submittedName>
</protein>
<name>A0A8T3AK09_DENNO</name>
<organism evidence="1 2">
    <name type="scientific">Dendrobium nobile</name>
    <name type="common">Orchid</name>
    <dbReference type="NCBI Taxonomy" id="94219"/>
    <lineage>
        <taxon>Eukaryota</taxon>
        <taxon>Viridiplantae</taxon>
        <taxon>Streptophyta</taxon>
        <taxon>Embryophyta</taxon>
        <taxon>Tracheophyta</taxon>
        <taxon>Spermatophyta</taxon>
        <taxon>Magnoliopsida</taxon>
        <taxon>Liliopsida</taxon>
        <taxon>Asparagales</taxon>
        <taxon>Orchidaceae</taxon>
        <taxon>Epidendroideae</taxon>
        <taxon>Malaxideae</taxon>
        <taxon>Dendrobiinae</taxon>
        <taxon>Dendrobium</taxon>
    </lineage>
</organism>
<dbReference type="EMBL" id="JAGYWB010000016">
    <property type="protein sequence ID" value="KAI0496749.1"/>
    <property type="molecule type" value="Genomic_DNA"/>
</dbReference>
<evidence type="ECO:0000313" key="2">
    <source>
        <dbReference type="Proteomes" id="UP000829196"/>
    </source>
</evidence>
<reference evidence="1" key="1">
    <citation type="journal article" date="2022" name="Front. Genet.">
        <title>Chromosome-Scale Assembly of the Dendrobium nobile Genome Provides Insights Into the Molecular Mechanism of the Biosynthesis of the Medicinal Active Ingredient of Dendrobium.</title>
        <authorList>
            <person name="Xu Q."/>
            <person name="Niu S.-C."/>
            <person name="Li K.-L."/>
            <person name="Zheng P.-J."/>
            <person name="Zhang X.-J."/>
            <person name="Jia Y."/>
            <person name="Liu Y."/>
            <person name="Niu Y.-X."/>
            <person name="Yu L.-H."/>
            <person name="Chen D.-F."/>
            <person name="Zhang G.-Q."/>
        </authorList>
    </citation>
    <scope>NUCLEOTIDE SEQUENCE</scope>
    <source>
        <tissue evidence="1">Leaf</tissue>
    </source>
</reference>